<keyword evidence="1" id="KW-0472">Membrane</keyword>
<accession>A0ABV4DWJ5</accession>
<protein>
    <recommendedName>
        <fullName evidence="4">TM2 domain-containing protein</fullName>
    </recommendedName>
</protein>
<dbReference type="EMBL" id="JBGFFE010000009">
    <property type="protein sequence ID" value="MEY8763619.1"/>
    <property type="molecule type" value="Genomic_DNA"/>
</dbReference>
<feature type="transmembrane region" description="Helical" evidence="1">
    <location>
        <begin position="32"/>
        <end position="65"/>
    </location>
</feature>
<feature type="transmembrane region" description="Helical" evidence="1">
    <location>
        <begin position="104"/>
        <end position="120"/>
    </location>
</feature>
<evidence type="ECO:0000256" key="1">
    <source>
        <dbReference type="SAM" id="Phobius"/>
    </source>
</evidence>
<keyword evidence="3" id="KW-1185">Reference proteome</keyword>
<evidence type="ECO:0000313" key="2">
    <source>
        <dbReference type="EMBL" id="MEY8763619.1"/>
    </source>
</evidence>
<dbReference type="RefSeq" id="WP_294183425.1">
    <property type="nucleotide sequence ID" value="NZ_JBGFFE010000009.1"/>
</dbReference>
<keyword evidence="1" id="KW-1133">Transmembrane helix</keyword>
<gene>
    <name evidence="2" type="ORF">AB8S09_08195</name>
</gene>
<evidence type="ECO:0000313" key="3">
    <source>
        <dbReference type="Proteomes" id="UP001565220"/>
    </source>
</evidence>
<dbReference type="Proteomes" id="UP001565220">
    <property type="component" value="Unassembled WGS sequence"/>
</dbReference>
<comment type="caution">
    <text evidence="2">The sequence shown here is derived from an EMBL/GenBank/DDBJ whole genome shotgun (WGS) entry which is preliminary data.</text>
</comment>
<feature type="transmembrane region" description="Helical" evidence="1">
    <location>
        <begin position="7"/>
        <end position="26"/>
    </location>
</feature>
<name>A0ABV4DWJ5_9CLOT</name>
<feature type="transmembrane region" description="Helical" evidence="1">
    <location>
        <begin position="145"/>
        <end position="164"/>
    </location>
</feature>
<keyword evidence="1" id="KW-0812">Transmembrane</keyword>
<reference evidence="2 3" key="1">
    <citation type="submission" date="2024-08" db="EMBL/GenBank/DDBJ databases">
        <title>Clostridium lapicellarii sp. nov., and Clostridium renhuaiense sp. nov., two species isolated from the mud in a fermentation cellar used for producing sauce-flavour Chinese liquors.</title>
        <authorList>
            <person name="Yang F."/>
            <person name="Wang H."/>
            <person name="Chen L.Q."/>
            <person name="Zhou N."/>
            <person name="Lu J.J."/>
            <person name="Pu X.X."/>
            <person name="Wan B."/>
            <person name="Wang L."/>
            <person name="Liu S.J."/>
        </authorList>
    </citation>
    <scope>NUCLEOTIDE SEQUENCE [LARGE SCALE GENOMIC DNA]</scope>
    <source>
        <strain evidence="2 3">MT-113</strain>
    </source>
</reference>
<proteinExistence type="predicted"/>
<evidence type="ECO:0008006" key="4">
    <source>
        <dbReference type="Google" id="ProtNLM"/>
    </source>
</evidence>
<organism evidence="2 3">
    <name type="scientific">Clostridium lapidicellarium</name>
    <dbReference type="NCBI Taxonomy" id="3240931"/>
    <lineage>
        <taxon>Bacteria</taxon>
        <taxon>Bacillati</taxon>
        <taxon>Bacillota</taxon>
        <taxon>Clostridia</taxon>
        <taxon>Eubacteriales</taxon>
        <taxon>Clostridiaceae</taxon>
        <taxon>Clostridium</taxon>
    </lineage>
</organism>
<sequence length="174" mass="20197">MVSKKSSFLTIIFSFLPGAGHMYMGFMKMGLSIMAVFFTIIFFSSWLHIGPLLYITPLIWFYSLFDCINKQSMPQEEFDKLDDSYIFSIDKLLKLDKNLFKKQGLFFGILLICMGLYLIWDNIRFIIQPYINSEIYKIISNFTEIIPQMIVGIAIIVIGIKLIVGKKKEVDEDD</sequence>